<comment type="caution">
    <text evidence="1">The sequence shown here is derived from an EMBL/GenBank/DDBJ whole genome shotgun (WGS) entry which is preliminary data.</text>
</comment>
<dbReference type="AlphaFoldDB" id="A0A934ND35"/>
<gene>
    <name evidence="1" type="ORF">JF922_07980</name>
</gene>
<evidence type="ECO:0000313" key="2">
    <source>
        <dbReference type="Proteomes" id="UP000612893"/>
    </source>
</evidence>
<evidence type="ECO:0000313" key="1">
    <source>
        <dbReference type="EMBL" id="MBJ7598012.1"/>
    </source>
</evidence>
<dbReference type="Proteomes" id="UP000612893">
    <property type="component" value="Unassembled WGS sequence"/>
</dbReference>
<keyword evidence="2" id="KW-1185">Reference proteome</keyword>
<organism evidence="1 2">
    <name type="scientific">Candidatus Nephthysia bennettiae</name>
    <dbReference type="NCBI Taxonomy" id="3127016"/>
    <lineage>
        <taxon>Bacteria</taxon>
        <taxon>Bacillati</taxon>
        <taxon>Candidatus Dormiibacterota</taxon>
        <taxon>Candidatus Dormibacteria</taxon>
        <taxon>Candidatus Dormibacterales</taxon>
        <taxon>Candidatus Dormibacteraceae</taxon>
        <taxon>Candidatus Nephthysia</taxon>
    </lineage>
</organism>
<proteinExistence type="predicted"/>
<reference evidence="1" key="1">
    <citation type="submission" date="2020-10" db="EMBL/GenBank/DDBJ databases">
        <title>Ca. Dormibacterota MAGs.</title>
        <authorList>
            <person name="Montgomery K."/>
        </authorList>
    </citation>
    <scope>NUCLEOTIDE SEQUENCE [LARGE SCALE GENOMIC DNA]</scope>
    <source>
        <strain evidence="1">SC8812_S17_10</strain>
    </source>
</reference>
<dbReference type="RefSeq" id="WP_338200705.1">
    <property type="nucleotide sequence ID" value="NZ_JAEKNR010000089.1"/>
</dbReference>
<protein>
    <submittedName>
        <fullName evidence="1">Uncharacterized protein</fullName>
    </submittedName>
</protein>
<sequence>MSGKNSHQAVEAFVEPLNRARSTVTNAVLAVSPGGYDPGGPHTLAFRAGSPRLSTDYGDMTLTAIVGYSAVETKDPDRGPWKVKTESYIYRLTAADGAKVISFEWHPSGSSPVKTPHVQVGPAGLGQGLGDLGKLLSKAHIPTRRISMEQVLEFAIRELQVHYIRDDWEKVLMETYTAFEQWRTWG</sequence>
<dbReference type="EMBL" id="JAEKNR010000089">
    <property type="protein sequence ID" value="MBJ7598012.1"/>
    <property type="molecule type" value="Genomic_DNA"/>
</dbReference>
<accession>A0A934ND35</accession>
<name>A0A934ND35_9BACT</name>